<dbReference type="EMBL" id="CCKQ01011866">
    <property type="protein sequence ID" value="CDW83456.1"/>
    <property type="molecule type" value="Genomic_DNA"/>
</dbReference>
<feature type="region of interest" description="Disordered" evidence="1">
    <location>
        <begin position="55"/>
        <end position="74"/>
    </location>
</feature>
<feature type="compositionally biased region" description="Low complexity" evidence="1">
    <location>
        <begin position="466"/>
        <end position="479"/>
    </location>
</feature>
<feature type="compositionally biased region" description="Polar residues" evidence="1">
    <location>
        <begin position="532"/>
        <end position="561"/>
    </location>
</feature>
<gene>
    <name evidence="2" type="primary">Contig10508.g11213</name>
    <name evidence="2" type="ORF">STYLEM_12502</name>
</gene>
<dbReference type="InParanoid" id="A0A078ANG4"/>
<dbReference type="Proteomes" id="UP000039865">
    <property type="component" value="Unassembled WGS sequence"/>
</dbReference>
<feature type="compositionally biased region" description="Basic and acidic residues" evidence="1">
    <location>
        <begin position="489"/>
        <end position="511"/>
    </location>
</feature>
<organism evidence="2 3">
    <name type="scientific">Stylonychia lemnae</name>
    <name type="common">Ciliate</name>
    <dbReference type="NCBI Taxonomy" id="5949"/>
    <lineage>
        <taxon>Eukaryota</taxon>
        <taxon>Sar</taxon>
        <taxon>Alveolata</taxon>
        <taxon>Ciliophora</taxon>
        <taxon>Intramacronucleata</taxon>
        <taxon>Spirotrichea</taxon>
        <taxon>Stichotrichia</taxon>
        <taxon>Sporadotrichida</taxon>
        <taxon>Oxytrichidae</taxon>
        <taxon>Stylonychinae</taxon>
        <taxon>Stylonychia</taxon>
    </lineage>
</organism>
<name>A0A078ANG4_STYLE</name>
<feature type="region of interest" description="Disordered" evidence="1">
    <location>
        <begin position="97"/>
        <end position="145"/>
    </location>
</feature>
<feature type="region of interest" description="Disordered" evidence="1">
    <location>
        <begin position="658"/>
        <end position="689"/>
    </location>
</feature>
<feature type="region of interest" description="Disordered" evidence="1">
    <location>
        <begin position="199"/>
        <end position="233"/>
    </location>
</feature>
<feature type="compositionally biased region" description="Polar residues" evidence="1">
    <location>
        <begin position="199"/>
        <end position="213"/>
    </location>
</feature>
<dbReference type="AlphaFoldDB" id="A0A078ANG4"/>
<protein>
    <submittedName>
        <fullName evidence="2">Uncharacterized protein</fullName>
    </submittedName>
</protein>
<dbReference type="OrthoDB" id="10679264at2759"/>
<evidence type="ECO:0000313" key="3">
    <source>
        <dbReference type="Proteomes" id="UP000039865"/>
    </source>
</evidence>
<dbReference type="OMA" id="PEANSCV"/>
<sequence length="901" mass="103351">MNKSSSTSFRNSYEMPSVSALDNTLSFEENMKERAIQNLREIPLQLTDTPKRCVLRNSPIKKNDPITSAAKRNARKNAQIENMMCESPPINQYQQYDSNVSQTKQSPSQPQRQNNRYSTNKSKNYDSNKKGGTSSKSPKKRTDAYNEYVDNENYVNRNMMLLTQSAFNVNRDFDESNLYNGKLSQSAANKSEIQMVQSCASFSQKSNQTSKQSLSRERRGRQSRLKKDSDQSTMYKIQNLNNRAILGNSINTMNSCNLRDESVLMSSDNSIRKHIDHQINLRRLQLVEAFTQKIAAKKIQRVFRTFLLWQKIKRRTEMSVERKRRAKLQKILAAKIIVKHVKNWLSYKKGKQFRSYIISKIVFIQRWFKSQMLKIMIEKRINARAQIFSLFQGWKTRKIVNSLAKEIQDYVNCDEGYQKMRLKNHFLVLFDSVIKNNLWLTKNLFRLQRLQNLQSCVSARSAAKTPQKQKPSQQQLSNNVKRVNNSHVVDMKSRRPVPTKRDPRESSKEFEIAQSPLIKQQMIKKTERGQRNKSSNLVNQSATATQESKLTKITPQSQLGQISSKPLTNLEGTAKFNDLDQSINDTTTASNTMTKKSSNKNIQQRNSNYDSFSNITADTPTNFQGNAQLHKKCDSQQLSSNNMTLIKGQHLKNKYSQASGMNKESAISTNSANTQSVTPRSNSICPSSSQQIIKNNDLQNAKLSQRKSSMISQNATSKIDCWRQNNNLNNSSQVNLRDKSILLNTSAMASNNLNQADNSVDESLMLLSFNKSHTSTIDKNVIKHNKSLSVINKQKSIRNPSSLNSSFMNQMDHSFMMITQDKTQKTADISHQDQEILQYKKCLHDIESILDTIYEKGMQARVDQRQAIPLGQKMKMGQRFNKLVHELKEQFTVVSQVGSKK</sequence>
<feature type="compositionally biased region" description="Polar residues" evidence="1">
    <location>
        <begin position="1"/>
        <end position="11"/>
    </location>
</feature>
<proteinExistence type="predicted"/>
<accession>A0A078ANG4</accession>
<reference evidence="2 3" key="1">
    <citation type="submission" date="2014-06" db="EMBL/GenBank/DDBJ databases">
        <authorList>
            <person name="Swart Estienne"/>
        </authorList>
    </citation>
    <scope>NUCLEOTIDE SEQUENCE [LARGE SCALE GENOMIC DNA]</scope>
    <source>
        <strain evidence="2 3">130c</strain>
    </source>
</reference>
<feature type="region of interest" description="Disordered" evidence="1">
    <location>
        <begin position="461"/>
        <end position="561"/>
    </location>
</feature>
<feature type="region of interest" description="Disordered" evidence="1">
    <location>
        <begin position="1"/>
        <end position="21"/>
    </location>
</feature>
<evidence type="ECO:0000313" key="2">
    <source>
        <dbReference type="EMBL" id="CDW83456.1"/>
    </source>
</evidence>
<feature type="compositionally biased region" description="Polar residues" evidence="1">
    <location>
        <begin position="97"/>
        <end position="122"/>
    </location>
</feature>
<keyword evidence="3" id="KW-1185">Reference proteome</keyword>
<evidence type="ECO:0000256" key="1">
    <source>
        <dbReference type="SAM" id="MobiDB-lite"/>
    </source>
</evidence>